<keyword evidence="6 8" id="KW-1133">Transmembrane helix</keyword>
<feature type="transmembrane region" description="Helical" evidence="8">
    <location>
        <begin position="94"/>
        <end position="118"/>
    </location>
</feature>
<evidence type="ECO:0000256" key="5">
    <source>
        <dbReference type="ARBA" id="ARBA00022692"/>
    </source>
</evidence>
<feature type="domain" description="ABC transmembrane type-1" evidence="9">
    <location>
        <begin position="95"/>
        <end position="302"/>
    </location>
</feature>
<dbReference type="SUPFAM" id="SSF161098">
    <property type="entry name" value="MetI-like"/>
    <property type="match status" value="2"/>
</dbReference>
<evidence type="ECO:0000313" key="10">
    <source>
        <dbReference type="EMBL" id="MDQ0145204.1"/>
    </source>
</evidence>
<keyword evidence="11" id="KW-1185">Reference proteome</keyword>
<proteinExistence type="inferred from homology"/>
<dbReference type="Gene3D" id="1.10.3720.10">
    <property type="entry name" value="MetI-like"/>
    <property type="match status" value="2"/>
</dbReference>
<evidence type="ECO:0000256" key="1">
    <source>
        <dbReference type="ARBA" id="ARBA00004429"/>
    </source>
</evidence>
<feature type="transmembrane region" description="Helical" evidence="8">
    <location>
        <begin position="564"/>
        <end position="583"/>
    </location>
</feature>
<comment type="subcellular location">
    <subcellularLocation>
        <location evidence="1">Cell inner membrane</location>
        <topology evidence="1">Multi-pass membrane protein</topology>
    </subcellularLocation>
    <subcellularLocation>
        <location evidence="8">Cell membrane</location>
        <topology evidence="8">Multi-pass membrane protein</topology>
    </subcellularLocation>
</comment>
<accession>A0AAJ1SSR5</accession>
<keyword evidence="4" id="KW-0997">Cell inner membrane</keyword>
<sequence length="594" mass="63343">MSLKTTEAATRADARLAPMPAPRDYRAARTLSGLRKNTPGLIVLVILGVLIVLPLALVLLAAFSDSVPRPGSISLGGLTLSNLALLATPEALGALVNSLMVGAGSAIIALLIGAFLAFVCARSDAPWRKFIFFIGMAPMFIPALVGALAWSLLCSPSAGYINIFLRDLGIDAAINIYSLPGLVFVLGIFYAPYAFLLLHSSLSMMNADLEEAATVHGAPLRTMLRTVTLPLALPAILGSAVLVFALTMENFPVAQVIGNPAGVDTLPTYIYRLMSATPAKSNQAASVAVILTVALMAVTLIQQRIINKRKFTTMTGKGNRPRQVPLRKMRWPFTILALAYFAVSVVLPMLALLAASMQATPFVSSMSQLLEANSLSFAKLIEVLGSNDFQLALKNSVLVALIAAFAGTTLSFIASYIRYRTKSKVGRLIELVAMTPLAVPAIVMGIGLLWTWLLLPLPIYGTLAILAVACVAVFMPQGYRGVSASMLQMDQDLEDSAVMLGAGRTRSVLDVTLPLMRVGIMSSFLLFLMLSMRELSASIFLFTSNTRILSILVFDNFDNGQSQAAAAVSVLYCLVIGILAVIAQKVGGERKTKN</sequence>
<evidence type="ECO:0000256" key="7">
    <source>
        <dbReference type="ARBA" id="ARBA00023136"/>
    </source>
</evidence>
<evidence type="ECO:0000256" key="2">
    <source>
        <dbReference type="ARBA" id="ARBA00022448"/>
    </source>
</evidence>
<dbReference type="AlphaFoldDB" id="A0AAJ1SSR5"/>
<feature type="transmembrane region" description="Helical" evidence="8">
    <location>
        <begin position="227"/>
        <end position="246"/>
    </location>
</feature>
<feature type="transmembrane region" description="Helical" evidence="8">
    <location>
        <begin position="173"/>
        <end position="198"/>
    </location>
</feature>
<feature type="transmembrane region" description="Helical" evidence="8">
    <location>
        <begin position="397"/>
        <end position="419"/>
    </location>
</feature>
<dbReference type="PANTHER" id="PTHR43357">
    <property type="entry name" value="INNER MEMBRANE ABC TRANSPORTER PERMEASE PROTEIN YDCV"/>
    <property type="match status" value="1"/>
</dbReference>
<feature type="transmembrane region" description="Helical" evidence="8">
    <location>
        <begin position="130"/>
        <end position="153"/>
    </location>
</feature>
<keyword evidence="3" id="KW-1003">Cell membrane</keyword>
<evidence type="ECO:0000256" key="4">
    <source>
        <dbReference type="ARBA" id="ARBA00022519"/>
    </source>
</evidence>
<dbReference type="Proteomes" id="UP001239267">
    <property type="component" value="Unassembled WGS sequence"/>
</dbReference>
<feature type="transmembrane region" description="Helical" evidence="8">
    <location>
        <begin position="41"/>
        <end position="63"/>
    </location>
</feature>
<evidence type="ECO:0000259" key="9">
    <source>
        <dbReference type="PROSITE" id="PS50928"/>
    </source>
</evidence>
<evidence type="ECO:0000256" key="3">
    <source>
        <dbReference type="ARBA" id="ARBA00022475"/>
    </source>
</evidence>
<name>A0AAJ1SSR5_9MICC</name>
<dbReference type="RefSeq" id="WP_307357827.1">
    <property type="nucleotide sequence ID" value="NZ_JAUSTB010000003.1"/>
</dbReference>
<dbReference type="PANTHER" id="PTHR43357:SF4">
    <property type="entry name" value="INNER MEMBRANE ABC TRANSPORTER PERMEASE PROTEIN YDCV"/>
    <property type="match status" value="1"/>
</dbReference>
<gene>
    <name evidence="10" type="ORF">J2T23_001094</name>
</gene>
<comment type="caution">
    <text evidence="10">The sequence shown here is derived from an EMBL/GenBank/DDBJ whole genome shotgun (WGS) entry which is preliminary data.</text>
</comment>
<protein>
    <submittedName>
        <fullName evidence="10">Iron(III) transport system permease protein</fullName>
    </submittedName>
</protein>
<dbReference type="InterPro" id="IPR035906">
    <property type="entry name" value="MetI-like_sf"/>
</dbReference>
<dbReference type="EMBL" id="JAUSTB010000003">
    <property type="protein sequence ID" value="MDQ0145204.1"/>
    <property type="molecule type" value="Genomic_DNA"/>
</dbReference>
<feature type="transmembrane region" description="Helical" evidence="8">
    <location>
        <begin position="431"/>
        <end position="453"/>
    </location>
</feature>
<dbReference type="InterPro" id="IPR000515">
    <property type="entry name" value="MetI-like"/>
</dbReference>
<dbReference type="GO" id="GO:0005886">
    <property type="term" value="C:plasma membrane"/>
    <property type="evidence" value="ECO:0007669"/>
    <property type="project" value="UniProtKB-SubCell"/>
</dbReference>
<evidence type="ECO:0000313" key="11">
    <source>
        <dbReference type="Proteomes" id="UP001239267"/>
    </source>
</evidence>
<dbReference type="PROSITE" id="PS50928">
    <property type="entry name" value="ABC_TM1"/>
    <property type="match status" value="2"/>
</dbReference>
<evidence type="ECO:0000256" key="8">
    <source>
        <dbReference type="RuleBase" id="RU363032"/>
    </source>
</evidence>
<feature type="transmembrane region" description="Helical" evidence="8">
    <location>
        <begin position="331"/>
        <end position="355"/>
    </location>
</feature>
<dbReference type="Pfam" id="PF00528">
    <property type="entry name" value="BPD_transp_1"/>
    <property type="match status" value="2"/>
</dbReference>
<keyword evidence="5 8" id="KW-0812">Transmembrane</keyword>
<comment type="similarity">
    <text evidence="8">Belongs to the binding-protein-dependent transport system permease family.</text>
</comment>
<dbReference type="CDD" id="cd06261">
    <property type="entry name" value="TM_PBP2"/>
    <property type="match status" value="2"/>
</dbReference>
<feature type="transmembrane region" description="Helical" evidence="8">
    <location>
        <begin position="283"/>
        <end position="301"/>
    </location>
</feature>
<reference evidence="10 11" key="1">
    <citation type="submission" date="2023-07" db="EMBL/GenBank/DDBJ databases">
        <title>Sorghum-associated microbial communities from plants grown in Nebraska, USA.</title>
        <authorList>
            <person name="Schachtman D."/>
        </authorList>
    </citation>
    <scope>NUCLEOTIDE SEQUENCE [LARGE SCALE GENOMIC DNA]</scope>
    <source>
        <strain evidence="10 11">DS1001</strain>
    </source>
</reference>
<dbReference type="GO" id="GO:0055085">
    <property type="term" value="P:transmembrane transport"/>
    <property type="evidence" value="ECO:0007669"/>
    <property type="project" value="InterPro"/>
</dbReference>
<keyword evidence="2 8" id="KW-0813">Transport</keyword>
<keyword evidence="7 8" id="KW-0472">Membrane</keyword>
<evidence type="ECO:0000256" key="6">
    <source>
        <dbReference type="ARBA" id="ARBA00022989"/>
    </source>
</evidence>
<feature type="domain" description="ABC transmembrane type-1" evidence="9">
    <location>
        <begin position="393"/>
        <end position="583"/>
    </location>
</feature>
<organism evidence="10 11">
    <name type="scientific">Pseudarthrobacter niigatensis</name>
    <dbReference type="NCBI Taxonomy" id="369935"/>
    <lineage>
        <taxon>Bacteria</taxon>
        <taxon>Bacillati</taxon>
        <taxon>Actinomycetota</taxon>
        <taxon>Actinomycetes</taxon>
        <taxon>Micrococcales</taxon>
        <taxon>Micrococcaceae</taxon>
        <taxon>Pseudarthrobacter</taxon>
    </lineage>
</organism>
<feature type="transmembrane region" description="Helical" evidence="8">
    <location>
        <begin position="459"/>
        <end position="479"/>
    </location>
</feature>